<dbReference type="SUPFAM" id="SSF46565">
    <property type="entry name" value="Chaperone J-domain"/>
    <property type="match status" value="1"/>
</dbReference>
<dbReference type="FunFam" id="1.10.287.110:FF:000002">
    <property type="entry name" value="putative tyrosine-protein phosphatase auxilin isoform X2"/>
    <property type="match status" value="1"/>
</dbReference>
<dbReference type="GO" id="GO:0072318">
    <property type="term" value="P:clathrin coat disassembly"/>
    <property type="evidence" value="ECO:0007669"/>
    <property type="project" value="TreeGrafter"/>
</dbReference>
<dbReference type="OrthoDB" id="1717591at2759"/>
<dbReference type="PROSITE" id="PS50076">
    <property type="entry name" value="DNAJ_2"/>
    <property type="match status" value="1"/>
</dbReference>
<organism evidence="7 8">
    <name type="scientific">Helicoverpa armigera</name>
    <name type="common">Cotton bollworm</name>
    <name type="synonym">Heliothis armigera</name>
    <dbReference type="NCBI Taxonomy" id="29058"/>
    <lineage>
        <taxon>Eukaryota</taxon>
        <taxon>Metazoa</taxon>
        <taxon>Ecdysozoa</taxon>
        <taxon>Arthropoda</taxon>
        <taxon>Hexapoda</taxon>
        <taxon>Insecta</taxon>
        <taxon>Pterygota</taxon>
        <taxon>Neoptera</taxon>
        <taxon>Endopterygota</taxon>
        <taxon>Lepidoptera</taxon>
        <taxon>Glossata</taxon>
        <taxon>Ditrysia</taxon>
        <taxon>Noctuoidea</taxon>
        <taxon>Noctuidae</taxon>
        <taxon>Heliothinae</taxon>
        <taxon>Helicoverpa</taxon>
    </lineage>
</organism>
<evidence type="ECO:0000259" key="6">
    <source>
        <dbReference type="PROSITE" id="PS51182"/>
    </source>
</evidence>
<keyword evidence="2" id="KW-0968">Cytoplasmic vesicle</keyword>
<dbReference type="InterPro" id="IPR014020">
    <property type="entry name" value="Tensin_C2-dom"/>
</dbReference>
<feature type="compositionally biased region" description="Low complexity" evidence="3">
    <location>
        <begin position="625"/>
        <end position="654"/>
    </location>
</feature>
<feature type="compositionally biased region" description="Basic and acidic residues" evidence="3">
    <location>
        <begin position="655"/>
        <end position="674"/>
    </location>
</feature>
<reference evidence="7 8" key="1">
    <citation type="journal article" date="2017" name="BMC Biol.">
        <title>Genomic innovations, transcriptional plasticity and gene loss underlying the evolution and divergence of two highly polyphagous and invasive Helicoverpa pest species.</title>
        <authorList>
            <person name="Pearce S.L."/>
            <person name="Clarke D.F."/>
            <person name="East P.D."/>
            <person name="Elfekih S."/>
            <person name="Gordon K.H."/>
            <person name="Jermiin L.S."/>
            <person name="McGaughran A."/>
            <person name="Oakeshott J.G."/>
            <person name="Papanikolaou A."/>
            <person name="Perera O.P."/>
            <person name="Rane R.V."/>
            <person name="Richards S."/>
            <person name="Tay W.T."/>
            <person name="Walsh T.K."/>
            <person name="Anderson A."/>
            <person name="Anderson C.J."/>
            <person name="Asgari S."/>
            <person name="Board P.G."/>
            <person name="Bretschneider A."/>
            <person name="Campbell P.M."/>
            <person name="Chertemps T."/>
            <person name="Christeller J.T."/>
            <person name="Coppin C.W."/>
            <person name="Downes S.J."/>
            <person name="Duan G."/>
            <person name="Farnsworth C.A."/>
            <person name="Good R.T."/>
            <person name="Han L.B."/>
            <person name="Han Y.C."/>
            <person name="Hatje K."/>
            <person name="Horne I."/>
            <person name="Huang Y.P."/>
            <person name="Hughes D.S."/>
            <person name="Jacquin-Joly E."/>
            <person name="James W."/>
            <person name="Jhangiani S."/>
            <person name="Kollmar M."/>
            <person name="Kuwar S.S."/>
            <person name="Li S."/>
            <person name="Liu N.Y."/>
            <person name="Maibeche M.T."/>
            <person name="Miller J.R."/>
            <person name="Montagne N."/>
            <person name="Perry T."/>
            <person name="Qu J."/>
            <person name="Song S.V."/>
            <person name="Sutton G.G."/>
            <person name="Vogel H."/>
            <person name="Walenz B.P."/>
            <person name="Xu W."/>
            <person name="Zhang H.J."/>
            <person name="Zou Z."/>
            <person name="Batterham P."/>
            <person name="Edwards O.R."/>
            <person name="Feyereisen R."/>
            <person name="Gibbs R.A."/>
            <person name="Heckel D.G."/>
            <person name="McGrath A."/>
            <person name="Robin C."/>
            <person name="Scherer S.E."/>
            <person name="Worley K.C."/>
            <person name="Wu Y.D."/>
        </authorList>
    </citation>
    <scope>NUCLEOTIDE SEQUENCE [LARGE SCALE GENOMIC DNA]</scope>
    <source>
        <strain evidence="7">Harm_GR_Male_#8</strain>
        <tissue evidence="7">Whole organism</tissue>
    </source>
</reference>
<evidence type="ECO:0000256" key="2">
    <source>
        <dbReference type="ARBA" id="ARBA00023329"/>
    </source>
</evidence>
<gene>
    <name evidence="7" type="primary">HaOG209501</name>
    <name evidence="7" type="ORF">B5X24_HaOG209501</name>
</gene>
<evidence type="ECO:0000259" key="4">
    <source>
        <dbReference type="PROSITE" id="PS50076"/>
    </source>
</evidence>
<evidence type="ECO:0000259" key="5">
    <source>
        <dbReference type="PROSITE" id="PS51181"/>
    </source>
</evidence>
<dbReference type="Gene3D" id="1.10.287.110">
    <property type="entry name" value="DnaJ domain"/>
    <property type="match status" value="1"/>
</dbReference>
<feature type="domain" description="C2 tensin-type" evidence="6">
    <location>
        <begin position="256"/>
        <end position="410"/>
    </location>
</feature>
<evidence type="ECO:0000313" key="7">
    <source>
        <dbReference type="EMBL" id="PZC73480.1"/>
    </source>
</evidence>
<dbReference type="EMBL" id="KZ150103">
    <property type="protein sequence ID" value="PZC73480.1"/>
    <property type="molecule type" value="Genomic_DNA"/>
</dbReference>
<feature type="compositionally biased region" description="Pro residues" evidence="3">
    <location>
        <begin position="440"/>
        <end position="471"/>
    </location>
</feature>
<proteinExistence type="predicted"/>
<evidence type="ECO:0008006" key="9">
    <source>
        <dbReference type="Google" id="ProtNLM"/>
    </source>
</evidence>
<dbReference type="InterPro" id="IPR036869">
    <property type="entry name" value="J_dom_sf"/>
</dbReference>
<evidence type="ECO:0000256" key="3">
    <source>
        <dbReference type="SAM" id="MobiDB-lite"/>
    </source>
</evidence>
<dbReference type="SUPFAM" id="SSF52799">
    <property type="entry name" value="(Phosphotyrosine protein) phosphatases II"/>
    <property type="match status" value="1"/>
</dbReference>
<accession>A0A2W1BL76</accession>
<dbReference type="Gene3D" id="3.90.190.10">
    <property type="entry name" value="Protein tyrosine phosphatase superfamily"/>
    <property type="match status" value="1"/>
</dbReference>
<dbReference type="SUPFAM" id="SSF49562">
    <property type="entry name" value="C2 domain (Calcium/lipid-binding domain, CaLB)"/>
    <property type="match status" value="1"/>
</dbReference>
<feature type="region of interest" description="Disordered" evidence="3">
    <location>
        <begin position="625"/>
        <end position="674"/>
    </location>
</feature>
<protein>
    <recommendedName>
        <fullName evidence="9">J domain-containing protein</fullName>
    </recommendedName>
</protein>
<dbReference type="Proteomes" id="UP000249218">
    <property type="component" value="Unassembled WGS sequence"/>
</dbReference>
<dbReference type="PROSITE" id="PS51182">
    <property type="entry name" value="C2_TENSIN"/>
    <property type="match status" value="1"/>
</dbReference>
<evidence type="ECO:0000256" key="1">
    <source>
        <dbReference type="ARBA" id="ARBA00004132"/>
    </source>
</evidence>
<dbReference type="Pfam" id="PF10409">
    <property type="entry name" value="PTEN_C2"/>
    <property type="match status" value="1"/>
</dbReference>
<feature type="compositionally biased region" description="Polar residues" evidence="3">
    <location>
        <begin position="475"/>
        <end position="487"/>
    </location>
</feature>
<feature type="region of interest" description="Disordered" evidence="3">
    <location>
        <begin position="416"/>
        <end position="496"/>
    </location>
</feature>
<dbReference type="InterPro" id="IPR029023">
    <property type="entry name" value="Tensin_phosphatase"/>
</dbReference>
<dbReference type="SMART" id="SM01326">
    <property type="entry name" value="PTEN_C2"/>
    <property type="match status" value="1"/>
</dbReference>
<comment type="subcellular location">
    <subcellularLocation>
        <location evidence="1">Cytoplasmic vesicle</location>
        <location evidence="1">Clathrin-coated vesicle</location>
    </subcellularLocation>
</comment>
<name>A0A2W1BL76_HELAM</name>
<dbReference type="InterPro" id="IPR029021">
    <property type="entry name" value="Prot-tyrosine_phosphatase-like"/>
</dbReference>
<feature type="domain" description="Phosphatase tensin-type" evidence="5">
    <location>
        <begin position="76"/>
        <end position="250"/>
    </location>
</feature>
<dbReference type="GO" id="GO:0030136">
    <property type="term" value="C:clathrin-coated vesicle"/>
    <property type="evidence" value="ECO:0007669"/>
    <property type="project" value="UniProtKB-SubCell"/>
</dbReference>
<feature type="region of interest" description="Disordered" evidence="3">
    <location>
        <begin position="535"/>
        <end position="607"/>
    </location>
</feature>
<feature type="domain" description="J" evidence="4">
    <location>
        <begin position="746"/>
        <end position="813"/>
    </location>
</feature>
<dbReference type="InterPro" id="IPR001623">
    <property type="entry name" value="DnaJ_domain"/>
</dbReference>
<dbReference type="GO" id="GO:0030276">
    <property type="term" value="F:clathrin binding"/>
    <property type="evidence" value="ECO:0007669"/>
    <property type="project" value="TreeGrafter"/>
</dbReference>
<dbReference type="CDD" id="cd06257">
    <property type="entry name" value="DnaJ"/>
    <property type="match status" value="1"/>
</dbReference>
<keyword evidence="8" id="KW-1185">Reference proteome</keyword>
<evidence type="ECO:0000313" key="8">
    <source>
        <dbReference type="Proteomes" id="UP000249218"/>
    </source>
</evidence>
<dbReference type="PANTHER" id="PTHR23172">
    <property type="entry name" value="AUXILIN/CYCLIN G-ASSOCIATED KINASE-RELATED"/>
    <property type="match status" value="1"/>
</dbReference>
<dbReference type="GO" id="GO:0072583">
    <property type="term" value="P:clathrin-dependent endocytosis"/>
    <property type="evidence" value="ECO:0007669"/>
    <property type="project" value="TreeGrafter"/>
</dbReference>
<feature type="compositionally biased region" description="Pro residues" evidence="3">
    <location>
        <begin position="16"/>
        <end position="44"/>
    </location>
</feature>
<dbReference type="InterPro" id="IPR035892">
    <property type="entry name" value="C2_domain_sf"/>
</dbReference>
<dbReference type="PROSITE" id="PS51181">
    <property type="entry name" value="PPASE_TENSIN"/>
    <property type="match status" value="1"/>
</dbReference>
<dbReference type="SMART" id="SM00271">
    <property type="entry name" value="DnaJ"/>
    <property type="match status" value="1"/>
</dbReference>
<feature type="region of interest" description="Disordered" evidence="3">
    <location>
        <begin position="1"/>
        <end position="51"/>
    </location>
</feature>
<dbReference type="PANTHER" id="PTHR23172:SF19">
    <property type="entry name" value="J DOMAIN-CONTAINING PROTEIN"/>
    <property type="match status" value="1"/>
</dbReference>
<sequence>MASKEPVANSQEVPNSRPPEPARPPPPARPPAAPHYQPPLPPTPANSGGLFSSIKGGAGSFLKNLKDTSSKVMQTVQQSIARTDLDISYITSRIIVMPYPSEGLESAYKTNHIDDVRAYLESRHPGGKYSIYVACKGCRLSFPRHVPVTDAGRALWPTPAHRAPMLAPMYALLQHMYQYLGKDERQAAVITCQDGKQMSCMLVCGLLLYAKLVTVPEDALQMFAVKRSPINIPPSHLRYLYYLSNIIRPEPILPHFRPVSLVSLTIQPVPLFTKARDGCRPYIEIYNEDRMLLSTLQDYDRLHLYTMAEGKVTLPLDTTVVGDVAVCVYHARQQLGRVHSVPFNRSEIDGIDDSLPVNDHFSNNTTAIISLVVQNGERRKPRSDLWEEDHSFPIRTPDVLFSTNLERDETIDNFANLRKNPAGVPKTMTADYPAREPEPPTRPSRPSRPAPPSPVPPTRPPPPTQAQPDPTPTENTADFLNLNSSAPQEPKPEKKLKSEDSFDFFGMMEKQTDDGFGDFLSVNKGEKAQAFTSESIFGDLPAPPTETAEVKANVNSSDPLNFDPFGLNDPLPKIEPLLTPQLIQEEGRSQSVPLDRAQPGTTQKADPFASLGTLAGAVPTPAATLSAAGSAAGTPRASPAHTPAHMPHTPQHQPDYNRAHFEPAKTPADDKPRKPMDVFGDLLGSQGYDFAAKRDTGPKTMNAMRKEEMVKDMDPEKLKIHEWTEGKKANIRALLCSLHTVVWDDCRWTRCDMSQLVTPADVKRNYRKACLAVHPDKQMGTSNENIAKMIFMELNNAWSDFENDAKQQNLFQS</sequence>
<dbReference type="Gene3D" id="2.60.40.1110">
    <property type="match status" value="1"/>
</dbReference>
<dbReference type="AlphaFoldDB" id="A0A2W1BL76"/>